<accession>A0A382APC6</accession>
<dbReference type="SUPFAM" id="SSF52954">
    <property type="entry name" value="Class II aaRS ABD-related"/>
    <property type="match status" value="1"/>
</dbReference>
<dbReference type="EMBL" id="UINC01026205">
    <property type="protein sequence ID" value="SVB03234.1"/>
    <property type="molecule type" value="Genomic_DNA"/>
</dbReference>
<evidence type="ECO:0000259" key="1">
    <source>
        <dbReference type="Pfam" id="PF03129"/>
    </source>
</evidence>
<dbReference type="InterPro" id="IPR004154">
    <property type="entry name" value="Anticodon-bd"/>
</dbReference>
<reference evidence="2" key="1">
    <citation type="submission" date="2018-05" db="EMBL/GenBank/DDBJ databases">
        <authorList>
            <person name="Lanie J.A."/>
            <person name="Ng W.-L."/>
            <person name="Kazmierczak K.M."/>
            <person name="Andrzejewski T.M."/>
            <person name="Davidsen T.M."/>
            <person name="Wayne K.J."/>
            <person name="Tettelin H."/>
            <person name="Glass J.I."/>
            <person name="Rusch D."/>
            <person name="Podicherti R."/>
            <person name="Tsui H.-C.T."/>
            <person name="Winkler M.E."/>
        </authorList>
    </citation>
    <scope>NUCLEOTIDE SEQUENCE</scope>
</reference>
<dbReference type="Pfam" id="PF03129">
    <property type="entry name" value="HGTP_anticodon"/>
    <property type="match status" value="1"/>
</dbReference>
<dbReference type="InterPro" id="IPR036621">
    <property type="entry name" value="Anticodon-bd_dom_sf"/>
</dbReference>
<organism evidence="2">
    <name type="scientific">marine metagenome</name>
    <dbReference type="NCBI Taxonomy" id="408172"/>
    <lineage>
        <taxon>unclassified sequences</taxon>
        <taxon>metagenomes</taxon>
        <taxon>ecological metagenomes</taxon>
    </lineage>
</organism>
<name>A0A382APC6_9ZZZZ</name>
<proteinExistence type="predicted"/>
<dbReference type="Gene3D" id="3.40.50.800">
    <property type="entry name" value="Anticodon-binding domain"/>
    <property type="match status" value="1"/>
</dbReference>
<evidence type="ECO:0000313" key="2">
    <source>
        <dbReference type="EMBL" id="SVB03234.1"/>
    </source>
</evidence>
<feature type="non-terminal residue" evidence="2">
    <location>
        <position position="1"/>
    </location>
</feature>
<dbReference type="AlphaFoldDB" id="A0A382APC6"/>
<gene>
    <name evidence="2" type="ORF">METZ01_LOCUS156088</name>
</gene>
<protein>
    <recommendedName>
        <fullName evidence="1">Anticodon-binding domain-containing protein</fullName>
    </recommendedName>
</protein>
<feature type="domain" description="Anticodon-binding" evidence="1">
    <location>
        <begin position="1"/>
        <end position="41"/>
    </location>
</feature>
<sequence length="56" mass="6315">KIPYMVVLGEKEQENNSLAVRKRRSKETAALDIDSFIDKLSLEVSKKDLGEAIQPI</sequence>